<dbReference type="InterPro" id="IPR035919">
    <property type="entry name" value="EAL_sf"/>
</dbReference>
<dbReference type="InterPro" id="IPR000014">
    <property type="entry name" value="PAS"/>
</dbReference>
<reference evidence="3 4" key="1">
    <citation type="submission" date="2020-10" db="EMBL/GenBank/DDBJ databases">
        <title>ChiBAC.</title>
        <authorList>
            <person name="Zenner C."/>
            <person name="Hitch T.C.A."/>
            <person name="Clavel T."/>
        </authorList>
    </citation>
    <scope>NUCLEOTIDE SEQUENCE [LARGE SCALE GENOMIC DNA]</scope>
    <source>
        <strain evidence="3 4">DSM 109015</strain>
    </source>
</reference>
<dbReference type="InterPro" id="IPR000160">
    <property type="entry name" value="GGDEF_dom"/>
</dbReference>
<evidence type="ECO:0000313" key="4">
    <source>
        <dbReference type="Proteomes" id="UP000768567"/>
    </source>
</evidence>
<dbReference type="InterPro" id="IPR050706">
    <property type="entry name" value="Cyclic-di-GMP_PDE-like"/>
</dbReference>
<dbReference type="CDD" id="cd00130">
    <property type="entry name" value="PAS"/>
    <property type="match status" value="1"/>
</dbReference>
<evidence type="ECO:0000259" key="2">
    <source>
        <dbReference type="PROSITE" id="PS50887"/>
    </source>
</evidence>
<dbReference type="SMART" id="SM00267">
    <property type="entry name" value="GGDEF"/>
    <property type="match status" value="1"/>
</dbReference>
<dbReference type="InterPro" id="IPR013655">
    <property type="entry name" value="PAS_fold_3"/>
</dbReference>
<dbReference type="SMART" id="SM00052">
    <property type="entry name" value="EAL"/>
    <property type="match status" value="1"/>
</dbReference>
<dbReference type="Pfam" id="PF08447">
    <property type="entry name" value="PAS_3"/>
    <property type="match status" value="1"/>
</dbReference>
<dbReference type="InterPro" id="IPR043128">
    <property type="entry name" value="Rev_trsase/Diguanyl_cyclase"/>
</dbReference>
<dbReference type="SUPFAM" id="SSF55073">
    <property type="entry name" value="Nucleotide cyclase"/>
    <property type="match status" value="1"/>
</dbReference>
<dbReference type="InterPro" id="IPR029787">
    <property type="entry name" value="Nucleotide_cyclase"/>
</dbReference>
<dbReference type="InterPro" id="IPR001610">
    <property type="entry name" value="PAC"/>
</dbReference>
<dbReference type="SMART" id="SM00086">
    <property type="entry name" value="PAC"/>
    <property type="match status" value="1"/>
</dbReference>
<evidence type="ECO:0000259" key="1">
    <source>
        <dbReference type="PROSITE" id="PS50883"/>
    </source>
</evidence>
<comment type="caution">
    <text evidence="3">The sequence shown here is derived from an EMBL/GenBank/DDBJ whole genome shotgun (WGS) entry which is preliminary data.</text>
</comment>
<dbReference type="PANTHER" id="PTHR33121">
    <property type="entry name" value="CYCLIC DI-GMP PHOSPHODIESTERASE PDEF"/>
    <property type="match status" value="1"/>
</dbReference>
<dbReference type="Pfam" id="PF00563">
    <property type="entry name" value="EAL"/>
    <property type="match status" value="1"/>
</dbReference>
<dbReference type="RefSeq" id="WP_193499760.1">
    <property type="nucleotide sequence ID" value="NZ_JADCKC010000001.1"/>
</dbReference>
<dbReference type="SUPFAM" id="SSF55785">
    <property type="entry name" value="PYP-like sensor domain (PAS domain)"/>
    <property type="match status" value="1"/>
</dbReference>
<dbReference type="EMBL" id="JADCKC010000001">
    <property type="protein sequence ID" value="MBE5036421.1"/>
    <property type="molecule type" value="Genomic_DNA"/>
</dbReference>
<dbReference type="Proteomes" id="UP000768567">
    <property type="component" value="Unassembled WGS sequence"/>
</dbReference>
<dbReference type="Gene3D" id="3.20.20.450">
    <property type="entry name" value="EAL domain"/>
    <property type="match status" value="1"/>
</dbReference>
<sequence length="555" mass="62680">MAGITENRDSLLDCELFDMLSQSASDIYFYVSDITSGRSRWSAAAVEEFDLKDEYMDGTDWLWLCRIHPEDQTAFVRDLERMMTGQNGDVHHCEYRIKNKAGQYVWIRSRGVLRRHENGSPAVFSCVLRNMGLNPKYDTNTNLYTIHEFRSRLYETLSQPNQKGGILLFGIDDFSRINDVHDYAFGNLVLRAFAEKLLALHFPGFLFRMDGDKFAYWMQDAEPEDLEVVFARYSAAAAELKVGEEEIPLVLTGSYILYPADGMRAEDLHRRLEVALTIAKLTQPGGLCAYSSEMFRDEQRLDALRAAIHQSVQNDFEGFYLRYQPQIYAKGKTCPAAEAILCWASEDYPSVTHEELMAALEDSGDILPIGRWALEKALQQLKEWQRTVPLFGISMDICCRQIVQRGFIDQICELAAKYSLPSNTLCLELNDGCYAAGPRHLFELTSKLRKCGIMTALDGFAPEHLTLSLLRDMCPQWIKIPTRLACDTDSGKPPILSSVFALFHQLGMYVCVETIATAEQAEVSVHAGADFVQGPLYADLLDADTLFDGFIAPQA</sequence>
<feature type="domain" description="EAL" evidence="1">
    <location>
        <begin position="301"/>
        <end position="554"/>
    </location>
</feature>
<gene>
    <name evidence="3" type="ORF">INF35_01195</name>
</gene>
<accession>A0ABR9QZW7</accession>
<dbReference type="Gene3D" id="3.30.450.20">
    <property type="entry name" value="PAS domain"/>
    <property type="match status" value="1"/>
</dbReference>
<dbReference type="Pfam" id="PF00990">
    <property type="entry name" value="GGDEF"/>
    <property type="match status" value="1"/>
</dbReference>
<name>A0ABR9QZW7_9FIRM</name>
<dbReference type="SUPFAM" id="SSF141868">
    <property type="entry name" value="EAL domain-like"/>
    <property type="match status" value="1"/>
</dbReference>
<organism evidence="3 4">
    <name type="scientific">Gemmiger gallinarum</name>
    <dbReference type="NCBI Taxonomy" id="2779354"/>
    <lineage>
        <taxon>Bacteria</taxon>
        <taxon>Bacillati</taxon>
        <taxon>Bacillota</taxon>
        <taxon>Clostridia</taxon>
        <taxon>Eubacteriales</taxon>
        <taxon>Gemmiger</taxon>
    </lineage>
</organism>
<dbReference type="InterPro" id="IPR035965">
    <property type="entry name" value="PAS-like_dom_sf"/>
</dbReference>
<protein>
    <submittedName>
        <fullName evidence="3">EAL domain-containing protein</fullName>
    </submittedName>
</protein>
<dbReference type="InterPro" id="IPR001633">
    <property type="entry name" value="EAL_dom"/>
</dbReference>
<feature type="domain" description="GGDEF" evidence="2">
    <location>
        <begin position="162"/>
        <end position="292"/>
    </location>
</feature>
<dbReference type="PANTHER" id="PTHR33121:SF79">
    <property type="entry name" value="CYCLIC DI-GMP PHOSPHODIESTERASE PDED-RELATED"/>
    <property type="match status" value="1"/>
</dbReference>
<dbReference type="CDD" id="cd01948">
    <property type="entry name" value="EAL"/>
    <property type="match status" value="1"/>
</dbReference>
<dbReference type="Gene3D" id="3.30.70.270">
    <property type="match status" value="1"/>
</dbReference>
<proteinExistence type="predicted"/>
<dbReference type="PROSITE" id="PS50887">
    <property type="entry name" value="GGDEF"/>
    <property type="match status" value="1"/>
</dbReference>
<evidence type="ECO:0000313" key="3">
    <source>
        <dbReference type="EMBL" id="MBE5036421.1"/>
    </source>
</evidence>
<dbReference type="PROSITE" id="PS50883">
    <property type="entry name" value="EAL"/>
    <property type="match status" value="1"/>
</dbReference>
<keyword evidence="4" id="KW-1185">Reference proteome</keyword>